<evidence type="ECO:0000259" key="1">
    <source>
        <dbReference type="Pfam" id="PF01850"/>
    </source>
</evidence>
<protein>
    <submittedName>
        <fullName evidence="2">PIN domain protein</fullName>
    </submittedName>
</protein>
<proteinExistence type="predicted"/>
<evidence type="ECO:0000313" key="3">
    <source>
        <dbReference type="Proteomes" id="UP000012153"/>
    </source>
</evidence>
<gene>
    <name evidence="2" type="ORF">LEP1GSC186_0619</name>
</gene>
<organism evidence="2 3">
    <name type="scientific">Leptospira noguchii serovar Autumnalis str. ZUN142</name>
    <dbReference type="NCBI Taxonomy" id="1085540"/>
    <lineage>
        <taxon>Bacteria</taxon>
        <taxon>Pseudomonadati</taxon>
        <taxon>Spirochaetota</taxon>
        <taxon>Spirochaetia</taxon>
        <taxon>Leptospirales</taxon>
        <taxon>Leptospiraceae</taxon>
        <taxon>Leptospira</taxon>
    </lineage>
</organism>
<dbReference type="CDD" id="cd09874">
    <property type="entry name" value="PIN_MT3492-like"/>
    <property type="match status" value="1"/>
</dbReference>
<dbReference type="InterPro" id="IPR002716">
    <property type="entry name" value="PIN_dom"/>
</dbReference>
<evidence type="ECO:0000313" key="2">
    <source>
        <dbReference type="EMBL" id="EMO40799.1"/>
    </source>
</evidence>
<dbReference type="RefSeq" id="WP_004422225.1">
    <property type="nucleotide sequence ID" value="NZ_AHOP02000027.1"/>
</dbReference>
<dbReference type="AlphaFoldDB" id="M6UI92"/>
<dbReference type="Gene3D" id="3.40.50.1010">
    <property type="entry name" value="5'-nuclease"/>
    <property type="match status" value="1"/>
</dbReference>
<feature type="domain" description="PIN" evidence="1">
    <location>
        <begin position="2"/>
        <end position="129"/>
    </location>
</feature>
<comment type="caution">
    <text evidence="2">The sequence shown here is derived from an EMBL/GenBank/DDBJ whole genome shotgun (WGS) entry which is preliminary data.</text>
</comment>
<dbReference type="Pfam" id="PF01850">
    <property type="entry name" value="PIN"/>
    <property type="match status" value="1"/>
</dbReference>
<dbReference type="EMBL" id="AHOP02000027">
    <property type="protein sequence ID" value="EMO40799.1"/>
    <property type="molecule type" value="Genomic_DNA"/>
</dbReference>
<sequence>MIYVDTSVLVKLYYPETDSKKVSMFFEKRGKPISITNLHILELENALNLKLFRKEIQIQEIKLLRIDFESDLTNGVLELENVSGSESFQIAKDLSRKFTSKLGVRSLDILHVAQAIFLKAKEFYSLDIKQIALIKAVGLKVTKPLV</sequence>
<accession>M6UI92</accession>
<name>M6UI92_9LEPT</name>
<dbReference type="Proteomes" id="UP000012153">
    <property type="component" value="Unassembled WGS sequence"/>
</dbReference>
<dbReference type="SUPFAM" id="SSF88723">
    <property type="entry name" value="PIN domain-like"/>
    <property type="match status" value="1"/>
</dbReference>
<reference evidence="2 3" key="1">
    <citation type="submission" date="2013-01" db="EMBL/GenBank/DDBJ databases">
        <authorList>
            <person name="Harkins D.M."/>
            <person name="Durkin A.S."/>
            <person name="Brinkac L.M."/>
            <person name="Haft D.H."/>
            <person name="Selengut J.D."/>
            <person name="Sanka R."/>
            <person name="DePew J."/>
            <person name="Purushe J."/>
            <person name="Matthias M.A."/>
            <person name="Vinetz J.M."/>
            <person name="Sutton G.G."/>
            <person name="Nierman W.C."/>
            <person name="Fouts D.E."/>
        </authorList>
    </citation>
    <scope>NUCLEOTIDE SEQUENCE [LARGE SCALE GENOMIC DNA]</scope>
    <source>
        <strain evidence="2 3">ZUN142</strain>
    </source>
</reference>
<dbReference type="InterPro" id="IPR029060">
    <property type="entry name" value="PIN-like_dom_sf"/>
</dbReference>